<organism evidence="4 5">
    <name type="scientific">Nostocoides vanveenii</name>
    <dbReference type="NCBI Taxonomy" id="330835"/>
    <lineage>
        <taxon>Bacteria</taxon>
        <taxon>Bacillati</taxon>
        <taxon>Actinomycetota</taxon>
        <taxon>Actinomycetes</taxon>
        <taxon>Micrococcales</taxon>
        <taxon>Intrasporangiaceae</taxon>
        <taxon>Nostocoides</taxon>
    </lineage>
</organism>
<keyword evidence="2" id="KW-0808">Transferase</keyword>
<dbReference type="PANTHER" id="PTHR45947:SF13">
    <property type="entry name" value="TRANSFERASE"/>
    <property type="match status" value="1"/>
</dbReference>
<dbReference type="PANTHER" id="PTHR45947">
    <property type="entry name" value="SULFOQUINOVOSYL TRANSFERASE SQD2"/>
    <property type="match status" value="1"/>
</dbReference>
<dbReference type="RefSeq" id="WP_344069135.1">
    <property type="nucleotide sequence ID" value="NZ_BAAAPN010000105.1"/>
</dbReference>
<name>A0ABP4XBM1_9MICO</name>
<accession>A0ABP4XBM1</accession>
<keyword evidence="5" id="KW-1185">Reference proteome</keyword>
<dbReference type="Gene3D" id="3.40.50.2000">
    <property type="entry name" value="Glycogen Phosphorylase B"/>
    <property type="match status" value="2"/>
</dbReference>
<sequence>MRILQVNKFLYRRGGAEGYLLDLADLQRAQGHHVEYFGMSYPENLPMRYADHFPSRVDFEPAPEALSKRVELVGRMLWSRSAASGIAEVIADFRPDVVHCHNIYHQLSPSILRACAAAGVPVVMTLHDYKLACPTYQFLDKGEICTACVTGGVIQALKRRCKDGSLAASGIAALEVGAHRTLRAYGPVSTFLCPSVFLRDQMAAAGIAPEKLLHLDNFTDTDVPVRTEPGTGVLFAGRLSHEKGVDVLIDAMPVLAAETPGAVLDVVGDGPDRAELEERAARVAPGLVRFHGRVSADEVRARLRAAAVSAVPSRWYENQPLSVLEAFASGVPVVASALGGLTDLVTPGVDGDLVPAEDPAALALALRPYLSDPQYSLRHGASARERALRRHAPAEHAERIARVYEEAVTRRV</sequence>
<protein>
    <submittedName>
        <fullName evidence="4">Glycosyltransferase family 4 protein</fullName>
    </submittedName>
</protein>
<comment type="caution">
    <text evidence="4">The sequence shown here is derived from an EMBL/GenBank/DDBJ whole genome shotgun (WGS) entry which is preliminary data.</text>
</comment>
<dbReference type="CDD" id="cd03801">
    <property type="entry name" value="GT4_PimA-like"/>
    <property type="match status" value="1"/>
</dbReference>
<reference evidence="5" key="1">
    <citation type="journal article" date="2019" name="Int. J. Syst. Evol. Microbiol.">
        <title>The Global Catalogue of Microorganisms (GCM) 10K type strain sequencing project: providing services to taxonomists for standard genome sequencing and annotation.</title>
        <authorList>
            <consortium name="The Broad Institute Genomics Platform"/>
            <consortium name="The Broad Institute Genome Sequencing Center for Infectious Disease"/>
            <person name="Wu L."/>
            <person name="Ma J."/>
        </authorList>
    </citation>
    <scope>NUCLEOTIDE SEQUENCE [LARGE SCALE GENOMIC DNA]</scope>
    <source>
        <strain evidence="5">JCM 15591</strain>
    </source>
</reference>
<evidence type="ECO:0000313" key="4">
    <source>
        <dbReference type="EMBL" id="GAA1776239.1"/>
    </source>
</evidence>
<feature type="domain" description="Glycosyltransferase subfamily 4-like N-terminal" evidence="3">
    <location>
        <begin position="14"/>
        <end position="222"/>
    </location>
</feature>
<evidence type="ECO:0000313" key="5">
    <source>
        <dbReference type="Proteomes" id="UP001501475"/>
    </source>
</evidence>
<proteinExistence type="predicted"/>
<dbReference type="EMBL" id="BAAAPN010000105">
    <property type="protein sequence ID" value="GAA1776239.1"/>
    <property type="molecule type" value="Genomic_DNA"/>
</dbReference>
<evidence type="ECO:0000259" key="3">
    <source>
        <dbReference type="Pfam" id="PF13439"/>
    </source>
</evidence>
<dbReference type="Pfam" id="PF13439">
    <property type="entry name" value="Glyco_transf_4"/>
    <property type="match status" value="1"/>
</dbReference>
<dbReference type="InterPro" id="IPR050194">
    <property type="entry name" value="Glycosyltransferase_grp1"/>
</dbReference>
<evidence type="ECO:0000256" key="1">
    <source>
        <dbReference type="ARBA" id="ARBA00022676"/>
    </source>
</evidence>
<dbReference type="Proteomes" id="UP001501475">
    <property type="component" value="Unassembled WGS sequence"/>
</dbReference>
<keyword evidence="1" id="KW-0328">Glycosyltransferase</keyword>
<evidence type="ECO:0000256" key="2">
    <source>
        <dbReference type="ARBA" id="ARBA00022679"/>
    </source>
</evidence>
<dbReference type="SUPFAM" id="SSF53756">
    <property type="entry name" value="UDP-Glycosyltransferase/glycogen phosphorylase"/>
    <property type="match status" value="1"/>
</dbReference>
<gene>
    <name evidence="4" type="ORF">GCM10009810_36630</name>
</gene>
<dbReference type="InterPro" id="IPR028098">
    <property type="entry name" value="Glyco_trans_4-like_N"/>
</dbReference>
<dbReference type="Pfam" id="PF13692">
    <property type="entry name" value="Glyco_trans_1_4"/>
    <property type="match status" value="1"/>
</dbReference>